<dbReference type="EMBL" id="MN739105">
    <property type="protein sequence ID" value="QHS89127.1"/>
    <property type="molecule type" value="Genomic_DNA"/>
</dbReference>
<evidence type="ECO:0008006" key="2">
    <source>
        <dbReference type="Google" id="ProtNLM"/>
    </source>
</evidence>
<proteinExistence type="predicted"/>
<sequence>MDDMNDIKSCQKVAPKFICSICYYSTCKKSSFDKHLLSATHIRMTTDAKSCSKVAKEFICECGNVYKYRQGLSKHRKKCTFESDIKNTEEKETEKRKQTKNKGMSFVIPDSPNMVMELLKQHGEFKDLIKEQNKIILEQNKHVCELISSGKIGNTTNSHNTTNKNKFNINFFLNEQCKDAMNIMDFVNSLQLQLTDLEKVGENGFVKGISNILIKNLKQLDISKRPIHCSDLKRETMYVKDENTWEKESGKKDKLTKMIQHVAHKNVKQLPEWQKENPDFNHSESVESEKYLKIVGESMGGLTEDDDIENYNKIIKTIAKEVSIEKE</sequence>
<accession>A0A6C0BA48</accession>
<organism evidence="1">
    <name type="scientific">viral metagenome</name>
    <dbReference type="NCBI Taxonomy" id="1070528"/>
    <lineage>
        <taxon>unclassified sequences</taxon>
        <taxon>metagenomes</taxon>
        <taxon>organismal metagenomes</taxon>
    </lineage>
</organism>
<name>A0A6C0BA48_9ZZZZ</name>
<dbReference type="AlphaFoldDB" id="A0A6C0BA48"/>
<reference evidence="1" key="1">
    <citation type="journal article" date="2020" name="Nature">
        <title>Giant virus diversity and host interactions through global metagenomics.</title>
        <authorList>
            <person name="Schulz F."/>
            <person name="Roux S."/>
            <person name="Paez-Espino D."/>
            <person name="Jungbluth S."/>
            <person name="Walsh D.A."/>
            <person name="Denef V.J."/>
            <person name="McMahon K.D."/>
            <person name="Konstantinidis K.T."/>
            <person name="Eloe-Fadrosh E.A."/>
            <person name="Kyrpides N.C."/>
            <person name="Woyke T."/>
        </authorList>
    </citation>
    <scope>NUCLEOTIDE SEQUENCE</scope>
    <source>
        <strain evidence="1">GVMAG-M-3300010158-59</strain>
    </source>
</reference>
<protein>
    <recommendedName>
        <fullName evidence="2">C2H2-type domain-containing protein</fullName>
    </recommendedName>
</protein>
<evidence type="ECO:0000313" key="1">
    <source>
        <dbReference type="EMBL" id="QHS89127.1"/>
    </source>
</evidence>